<dbReference type="Gene3D" id="3.90.230.10">
    <property type="entry name" value="Creatinase/methionine aminopeptidase superfamily"/>
    <property type="match status" value="1"/>
</dbReference>
<keyword evidence="4" id="KW-0378">Hydrolase</keyword>
<name>A0A7R8XBQ6_9CRUS</name>
<dbReference type="EMBL" id="LR900249">
    <property type="protein sequence ID" value="CAD7244881.1"/>
    <property type="molecule type" value="Genomic_DNA"/>
</dbReference>
<accession>A0A7R8XBQ6</accession>
<comment type="cofactor">
    <cofactor evidence="1">
        <name>Mn(2+)</name>
        <dbReference type="ChEBI" id="CHEBI:29035"/>
    </cofactor>
</comment>
<dbReference type="InterPro" id="IPR033740">
    <property type="entry name" value="Pept_M24B"/>
</dbReference>
<dbReference type="Pfam" id="PF16189">
    <property type="entry name" value="Creatinase_N_2"/>
    <property type="match status" value="2"/>
</dbReference>
<dbReference type="InterPro" id="IPR000587">
    <property type="entry name" value="Creatinase_N"/>
</dbReference>
<dbReference type="Pfam" id="PF00557">
    <property type="entry name" value="Peptidase_M24"/>
    <property type="match status" value="1"/>
</dbReference>
<proteinExistence type="inferred from homology"/>
<keyword evidence="10" id="KW-1185">Reference proteome</keyword>
<dbReference type="InterPro" id="IPR029149">
    <property type="entry name" value="Creatin/AminoP/Spt16_N"/>
</dbReference>
<feature type="domain" description="Peptidase M24" evidence="6">
    <location>
        <begin position="378"/>
        <end position="597"/>
    </location>
</feature>
<evidence type="ECO:0000256" key="5">
    <source>
        <dbReference type="ARBA" id="ARBA00023211"/>
    </source>
</evidence>
<dbReference type="AlphaFoldDB" id="A0A7R8XBQ6"/>
<dbReference type="Pfam" id="PF01321">
    <property type="entry name" value="Creatinase_N"/>
    <property type="match status" value="1"/>
</dbReference>
<evidence type="ECO:0000259" key="8">
    <source>
        <dbReference type="Pfam" id="PF16188"/>
    </source>
</evidence>
<keyword evidence="5" id="KW-0464">Manganese</keyword>
<dbReference type="InterPro" id="IPR000994">
    <property type="entry name" value="Pept_M24"/>
</dbReference>
<evidence type="ECO:0000256" key="3">
    <source>
        <dbReference type="ARBA" id="ARBA00022723"/>
    </source>
</evidence>
<dbReference type="GO" id="GO:0070006">
    <property type="term" value="F:metalloaminopeptidase activity"/>
    <property type="evidence" value="ECO:0007669"/>
    <property type="project" value="InterPro"/>
</dbReference>
<dbReference type="GO" id="GO:0046872">
    <property type="term" value="F:metal ion binding"/>
    <property type="evidence" value="ECO:0007669"/>
    <property type="project" value="UniProtKB-KW"/>
</dbReference>
<organism evidence="9">
    <name type="scientific">Darwinula stevensoni</name>
    <dbReference type="NCBI Taxonomy" id="69355"/>
    <lineage>
        <taxon>Eukaryota</taxon>
        <taxon>Metazoa</taxon>
        <taxon>Ecdysozoa</taxon>
        <taxon>Arthropoda</taxon>
        <taxon>Crustacea</taxon>
        <taxon>Oligostraca</taxon>
        <taxon>Ostracoda</taxon>
        <taxon>Podocopa</taxon>
        <taxon>Podocopida</taxon>
        <taxon>Darwinulocopina</taxon>
        <taxon>Darwinuloidea</taxon>
        <taxon>Darwinulidae</taxon>
        <taxon>Darwinula</taxon>
    </lineage>
</organism>
<dbReference type="EMBL" id="CAJPEV010000732">
    <property type="protein sequence ID" value="CAG0888017.1"/>
    <property type="molecule type" value="Genomic_DNA"/>
</dbReference>
<evidence type="ECO:0000256" key="1">
    <source>
        <dbReference type="ARBA" id="ARBA00001936"/>
    </source>
</evidence>
<dbReference type="InterPro" id="IPR036005">
    <property type="entry name" value="Creatinase/aminopeptidase-like"/>
</dbReference>
<dbReference type="PANTHER" id="PTHR43763">
    <property type="entry name" value="XAA-PRO AMINOPEPTIDASE 1"/>
    <property type="match status" value="1"/>
</dbReference>
<evidence type="ECO:0000256" key="4">
    <source>
        <dbReference type="ARBA" id="ARBA00022801"/>
    </source>
</evidence>
<evidence type="ECO:0000259" key="6">
    <source>
        <dbReference type="Pfam" id="PF00557"/>
    </source>
</evidence>
<dbReference type="PANTHER" id="PTHR43763:SF6">
    <property type="entry name" value="XAA-PRO AMINOPEPTIDASE 1"/>
    <property type="match status" value="1"/>
</dbReference>
<dbReference type="CDD" id="cd01085">
    <property type="entry name" value="APP"/>
    <property type="match status" value="1"/>
</dbReference>
<evidence type="ECO:0008006" key="11">
    <source>
        <dbReference type="Google" id="ProtNLM"/>
    </source>
</evidence>
<comment type="similarity">
    <text evidence="2">Belongs to the peptidase M24B family.</text>
</comment>
<evidence type="ECO:0000256" key="2">
    <source>
        <dbReference type="ARBA" id="ARBA00008766"/>
    </source>
</evidence>
<evidence type="ECO:0000313" key="9">
    <source>
        <dbReference type="EMBL" id="CAD7244881.1"/>
    </source>
</evidence>
<dbReference type="GO" id="GO:0005737">
    <property type="term" value="C:cytoplasm"/>
    <property type="evidence" value="ECO:0007669"/>
    <property type="project" value="UniProtKB-ARBA"/>
</dbReference>
<dbReference type="InterPro" id="IPR050422">
    <property type="entry name" value="X-Pro_aminopeptidase_P"/>
</dbReference>
<dbReference type="FunFam" id="3.90.230.10:FF:000007">
    <property type="entry name" value="Xaa-Pro aminopeptidase P"/>
    <property type="match status" value="1"/>
</dbReference>
<dbReference type="OrthoDB" id="9995434at2759"/>
<feature type="domain" description="Peptidase M24 C-terminal" evidence="8">
    <location>
        <begin position="611"/>
        <end position="667"/>
    </location>
</feature>
<feature type="non-terminal residue" evidence="9">
    <location>
        <position position="788"/>
    </location>
</feature>
<dbReference type="Gene3D" id="3.40.350.10">
    <property type="entry name" value="Creatinase/prolidase N-terminal domain"/>
    <property type="match status" value="2"/>
</dbReference>
<gene>
    <name evidence="9" type="ORF">DSTB1V02_LOCUS4766</name>
</gene>
<feature type="domain" description="Creatinase N-terminal" evidence="7">
    <location>
        <begin position="5"/>
        <end position="158"/>
    </location>
</feature>
<evidence type="ECO:0000259" key="7">
    <source>
        <dbReference type="Pfam" id="PF01321"/>
    </source>
</evidence>
<dbReference type="Pfam" id="PF16188">
    <property type="entry name" value="Peptidase_M24_C"/>
    <property type="match status" value="1"/>
</dbReference>
<evidence type="ECO:0000313" key="10">
    <source>
        <dbReference type="Proteomes" id="UP000677054"/>
    </source>
</evidence>
<sequence>MAGRRLSALRQLMSEKGLQAYIIPSGDAHQSEYVSDHDKRRGFISNFMGSAGTAVVTETSAMLWTDSRYFLQAQNELDSNWTLMKEGDYLRKPTVLQFSPYSALIGMPSVPTIEVWLSKNIKSKGQVGVDPWLISSATWDIFEAVLRPCGVSLVPTQPNLIDLIWPGEERSASPKNPVFVHELKYSGKSCIEKLEMVAKELSERGASFLVITALDEVACMNTKYEYRVTMDFALQQFQCNFFGSQVDILDRYVSWTRFKFSLHCHLGILNLRGSDIPYNPVFFAYAILKADPLNLQVFMDETKLSEETKGSFPKNVLFFPYELFPDHLQKIAFGGSPIWVSRSSSQAVISAVPFGQRIMDYSPVACLKLAKNPTEIQGMRDCHVRDGAALCSLLAWLEHRLLQNESTSELEVVKHLEKIHRDMDKDGIYKGPSFETIAAYGSHAAIVHYRPTHETDCQISTDNIFLLDCGSHYKTGTTDVTRTVHFGKPTEEQIKRFTEVLRGHIALATVKFPKKTLGVRLDLVARKYLWEEGLDYGHGTGHGVGAFLNVHEGPILISFRANPADPGLQEGMFVTDEPGYYKEGEFGIRIENVMEVKSSKSKGDFNGLGGLCMEPVTWCPIQKKLIHVPSLTNHEVSWINSYHAQCLEALKPFLEIEDPCGYQWLNHKDAVLWVGNSEKLQGSIFSQGKCEGVYHLDIEKNLGEKVFSYTSSHLGFCKADLHPLSCTLALPSGDNDVELFCVKSHCQLSKISPDQEVLETIEIKNPGVACVRIRADSKITAAGCWDGR</sequence>
<protein>
    <recommendedName>
        <fullName evidence="11">Xaa-Pro aminopeptidase</fullName>
    </recommendedName>
</protein>
<reference evidence="9" key="1">
    <citation type="submission" date="2020-11" db="EMBL/GenBank/DDBJ databases">
        <authorList>
            <person name="Tran Van P."/>
        </authorList>
    </citation>
    <scope>NUCLEOTIDE SEQUENCE</scope>
</reference>
<dbReference type="InterPro" id="IPR032416">
    <property type="entry name" value="Peptidase_M24_C"/>
</dbReference>
<dbReference type="SUPFAM" id="SSF53092">
    <property type="entry name" value="Creatinase/prolidase N-terminal domain"/>
    <property type="match status" value="1"/>
</dbReference>
<dbReference type="Proteomes" id="UP000677054">
    <property type="component" value="Unassembled WGS sequence"/>
</dbReference>
<keyword evidence="3" id="KW-0479">Metal-binding</keyword>
<dbReference type="SUPFAM" id="SSF55920">
    <property type="entry name" value="Creatinase/aminopeptidase"/>
    <property type="match status" value="1"/>
</dbReference>